<evidence type="ECO:0000313" key="13">
    <source>
        <dbReference type="EMBL" id="HIV01888.1"/>
    </source>
</evidence>
<comment type="similarity">
    <text evidence="2">Belongs to the Nudix hydrolase family.</text>
</comment>
<evidence type="ECO:0000256" key="6">
    <source>
        <dbReference type="ARBA" id="ARBA00022763"/>
    </source>
</evidence>
<comment type="caution">
    <text evidence="13">The sequence shown here is derived from an EMBL/GenBank/DDBJ whole genome shotgun (WGS) entry which is preliminary data.</text>
</comment>
<dbReference type="AlphaFoldDB" id="A0A9D1NEY3"/>
<feature type="domain" description="Nudix hydrolase" evidence="12">
    <location>
        <begin position="28"/>
        <end position="159"/>
    </location>
</feature>
<dbReference type="EMBL" id="DVOJ01000017">
    <property type="protein sequence ID" value="HIV01888.1"/>
    <property type="molecule type" value="Genomic_DNA"/>
</dbReference>
<keyword evidence="4" id="KW-0235">DNA replication</keyword>
<comment type="cofactor">
    <cofactor evidence="1">
        <name>Mg(2+)</name>
        <dbReference type="ChEBI" id="CHEBI:18420"/>
    </cofactor>
</comment>
<gene>
    <name evidence="13" type="ORF">IAA62_04995</name>
</gene>
<keyword evidence="3" id="KW-0515">Mutator protein</keyword>
<evidence type="ECO:0000256" key="11">
    <source>
        <dbReference type="ARBA" id="ARBA00038905"/>
    </source>
</evidence>
<accession>A0A9D1NEY3</accession>
<reference evidence="13" key="2">
    <citation type="journal article" date="2021" name="PeerJ">
        <title>Extensive microbial diversity within the chicken gut microbiome revealed by metagenomics and culture.</title>
        <authorList>
            <person name="Gilroy R."/>
            <person name="Ravi A."/>
            <person name="Getino M."/>
            <person name="Pursley I."/>
            <person name="Horton D.L."/>
            <person name="Alikhan N.F."/>
            <person name="Baker D."/>
            <person name="Gharbi K."/>
            <person name="Hall N."/>
            <person name="Watson M."/>
            <person name="Adriaenssens E.M."/>
            <person name="Foster-Nyarko E."/>
            <person name="Jarju S."/>
            <person name="Secka A."/>
            <person name="Antonio M."/>
            <person name="Oren A."/>
            <person name="Chaudhuri R.R."/>
            <person name="La Ragione R."/>
            <person name="Hildebrand F."/>
            <person name="Pallen M.J."/>
        </authorList>
    </citation>
    <scope>NUCLEOTIDE SEQUENCE</scope>
    <source>
        <strain evidence="13">CHK186-9395</strain>
    </source>
</reference>
<proteinExistence type="inferred from homology"/>
<dbReference type="GO" id="GO:0046872">
    <property type="term" value="F:metal ion binding"/>
    <property type="evidence" value="ECO:0007669"/>
    <property type="project" value="UniProtKB-KW"/>
</dbReference>
<dbReference type="GO" id="GO:0008413">
    <property type="term" value="F:8-oxo-7,8-dihydroguanosine triphosphate pyrophosphatase activity"/>
    <property type="evidence" value="ECO:0007669"/>
    <property type="project" value="TreeGrafter"/>
</dbReference>
<dbReference type="PANTHER" id="PTHR47707:SF1">
    <property type="entry name" value="NUDIX HYDROLASE FAMILY PROTEIN"/>
    <property type="match status" value="1"/>
</dbReference>
<dbReference type="Gene3D" id="3.90.79.10">
    <property type="entry name" value="Nucleoside Triphosphate Pyrophosphohydrolase"/>
    <property type="match status" value="1"/>
</dbReference>
<evidence type="ECO:0000256" key="9">
    <source>
        <dbReference type="ARBA" id="ARBA00023204"/>
    </source>
</evidence>
<dbReference type="Proteomes" id="UP000886861">
    <property type="component" value="Unassembled WGS sequence"/>
</dbReference>
<name>A0A9D1NEY3_9FIRM</name>
<reference evidence="13" key="1">
    <citation type="submission" date="2020-10" db="EMBL/GenBank/DDBJ databases">
        <authorList>
            <person name="Gilroy R."/>
        </authorList>
    </citation>
    <scope>NUCLEOTIDE SEQUENCE</scope>
    <source>
        <strain evidence="13">CHK186-9395</strain>
    </source>
</reference>
<dbReference type="GO" id="GO:0006260">
    <property type="term" value="P:DNA replication"/>
    <property type="evidence" value="ECO:0007669"/>
    <property type="project" value="UniProtKB-KW"/>
</dbReference>
<evidence type="ECO:0000256" key="3">
    <source>
        <dbReference type="ARBA" id="ARBA00022457"/>
    </source>
</evidence>
<dbReference type="InterPro" id="IPR000086">
    <property type="entry name" value="NUDIX_hydrolase_dom"/>
</dbReference>
<dbReference type="GO" id="GO:0006281">
    <property type="term" value="P:DNA repair"/>
    <property type="evidence" value="ECO:0007669"/>
    <property type="project" value="UniProtKB-KW"/>
</dbReference>
<evidence type="ECO:0000256" key="2">
    <source>
        <dbReference type="ARBA" id="ARBA00005582"/>
    </source>
</evidence>
<evidence type="ECO:0000256" key="8">
    <source>
        <dbReference type="ARBA" id="ARBA00022842"/>
    </source>
</evidence>
<organism evidence="13 14">
    <name type="scientific">Candidatus Caccopulliclostridium gallistercoris</name>
    <dbReference type="NCBI Taxonomy" id="2840719"/>
    <lineage>
        <taxon>Bacteria</taxon>
        <taxon>Bacillati</taxon>
        <taxon>Bacillota</taxon>
        <taxon>Clostridia</taxon>
        <taxon>Candidatus Caccopulliclostridium</taxon>
    </lineage>
</organism>
<keyword evidence="7" id="KW-0378">Hydrolase</keyword>
<dbReference type="GO" id="GO:0044715">
    <property type="term" value="F:8-oxo-dGDP phosphatase activity"/>
    <property type="evidence" value="ECO:0007669"/>
    <property type="project" value="TreeGrafter"/>
</dbReference>
<dbReference type="PROSITE" id="PS00893">
    <property type="entry name" value="NUDIX_BOX"/>
    <property type="match status" value="1"/>
</dbReference>
<dbReference type="GO" id="GO:0044716">
    <property type="term" value="F:8-oxo-GDP phosphatase activity"/>
    <property type="evidence" value="ECO:0007669"/>
    <property type="project" value="TreeGrafter"/>
</dbReference>
<evidence type="ECO:0000256" key="10">
    <source>
        <dbReference type="ARBA" id="ARBA00035861"/>
    </source>
</evidence>
<dbReference type="EC" id="3.6.1.55" evidence="11"/>
<dbReference type="InterPro" id="IPR015797">
    <property type="entry name" value="NUDIX_hydrolase-like_dom_sf"/>
</dbReference>
<protein>
    <recommendedName>
        <fullName evidence="11">8-oxo-dGTP diphosphatase</fullName>
        <ecNumber evidence="11">3.6.1.55</ecNumber>
    </recommendedName>
</protein>
<dbReference type="GO" id="GO:0035539">
    <property type="term" value="F:8-oxo-7,8-dihydrodeoxyguanosine triphosphate pyrophosphatase activity"/>
    <property type="evidence" value="ECO:0007669"/>
    <property type="project" value="UniProtKB-EC"/>
</dbReference>
<keyword evidence="9" id="KW-0234">DNA repair</keyword>
<dbReference type="PANTHER" id="PTHR47707">
    <property type="entry name" value="8-OXO-DGTP DIPHOSPHATASE"/>
    <property type="match status" value="1"/>
</dbReference>
<keyword evidence="8" id="KW-0460">Magnesium</keyword>
<dbReference type="PROSITE" id="PS51462">
    <property type="entry name" value="NUDIX"/>
    <property type="match status" value="1"/>
</dbReference>
<dbReference type="InterPro" id="IPR047127">
    <property type="entry name" value="MutT-like"/>
</dbReference>
<dbReference type="CDD" id="cd04693">
    <property type="entry name" value="NUDIX_Hydrolase"/>
    <property type="match status" value="1"/>
</dbReference>
<keyword evidence="5" id="KW-0479">Metal-binding</keyword>
<keyword evidence="6" id="KW-0227">DNA damage</keyword>
<dbReference type="SUPFAM" id="SSF55811">
    <property type="entry name" value="Nudix"/>
    <property type="match status" value="1"/>
</dbReference>
<dbReference type="Pfam" id="PF00293">
    <property type="entry name" value="NUDIX"/>
    <property type="match status" value="1"/>
</dbReference>
<comment type="catalytic activity">
    <reaction evidence="10">
        <text>8-oxo-dGTP + H2O = 8-oxo-dGMP + diphosphate + H(+)</text>
        <dbReference type="Rhea" id="RHEA:31575"/>
        <dbReference type="ChEBI" id="CHEBI:15377"/>
        <dbReference type="ChEBI" id="CHEBI:15378"/>
        <dbReference type="ChEBI" id="CHEBI:33019"/>
        <dbReference type="ChEBI" id="CHEBI:63224"/>
        <dbReference type="ChEBI" id="CHEBI:77896"/>
        <dbReference type="EC" id="3.6.1.55"/>
    </reaction>
</comment>
<evidence type="ECO:0000256" key="1">
    <source>
        <dbReference type="ARBA" id="ARBA00001946"/>
    </source>
</evidence>
<evidence type="ECO:0000256" key="5">
    <source>
        <dbReference type="ARBA" id="ARBA00022723"/>
    </source>
</evidence>
<evidence type="ECO:0000259" key="12">
    <source>
        <dbReference type="PROSITE" id="PS51462"/>
    </source>
</evidence>
<evidence type="ECO:0000256" key="4">
    <source>
        <dbReference type="ARBA" id="ARBA00022705"/>
    </source>
</evidence>
<evidence type="ECO:0000256" key="7">
    <source>
        <dbReference type="ARBA" id="ARBA00022801"/>
    </source>
</evidence>
<evidence type="ECO:0000313" key="14">
    <source>
        <dbReference type="Proteomes" id="UP000886861"/>
    </source>
</evidence>
<sequence length="163" mass="18677">MEIWDIYNSKKEKTDKQICRGESLSDDEFHLVINAWIKNDKGQFLITQRAPNKSFPLMWECTGGSALAGENGLQTAIREIKEELGLKLDEKTACLVGSTLRYFKGCPDILEVYLFKCNSSLEEIKIQKEEVINVMWASKAEILKLYNDNMFEANSFFMDAICT</sequence>
<dbReference type="InterPro" id="IPR020084">
    <property type="entry name" value="NUDIX_hydrolase_CS"/>
</dbReference>